<comment type="caution">
    <text evidence="5">The sequence shown here is derived from an EMBL/GenBank/DDBJ whole genome shotgun (WGS) entry which is preliminary data.</text>
</comment>
<feature type="domain" description="Fibrinogen C-terminal" evidence="4">
    <location>
        <begin position="32"/>
        <end position="84"/>
    </location>
</feature>
<dbReference type="PROSITE" id="PS50026">
    <property type="entry name" value="EGF_3"/>
    <property type="match status" value="1"/>
</dbReference>
<comment type="caution">
    <text evidence="1">Lacks conserved residue(s) required for the propagation of feature annotation.</text>
</comment>
<dbReference type="InterPro" id="IPR000742">
    <property type="entry name" value="EGF"/>
</dbReference>
<organism evidence="5 6">
    <name type="scientific">Champsocephalus esox</name>
    <name type="common">pike icefish</name>
    <dbReference type="NCBI Taxonomy" id="159716"/>
    <lineage>
        <taxon>Eukaryota</taxon>
        <taxon>Metazoa</taxon>
        <taxon>Chordata</taxon>
        <taxon>Craniata</taxon>
        <taxon>Vertebrata</taxon>
        <taxon>Euteleostomi</taxon>
        <taxon>Actinopterygii</taxon>
        <taxon>Neopterygii</taxon>
        <taxon>Teleostei</taxon>
        <taxon>Neoteleostei</taxon>
        <taxon>Acanthomorphata</taxon>
        <taxon>Eupercaria</taxon>
        <taxon>Perciformes</taxon>
        <taxon>Notothenioidei</taxon>
        <taxon>Channichthyidae</taxon>
        <taxon>Champsocephalus</taxon>
    </lineage>
</organism>
<dbReference type="PROSITE" id="PS51406">
    <property type="entry name" value="FIBRINOGEN_C_2"/>
    <property type="match status" value="1"/>
</dbReference>
<evidence type="ECO:0000259" key="4">
    <source>
        <dbReference type="PROSITE" id="PS51406"/>
    </source>
</evidence>
<evidence type="ECO:0000259" key="3">
    <source>
        <dbReference type="PROSITE" id="PS50026"/>
    </source>
</evidence>
<dbReference type="SUPFAM" id="SSF57196">
    <property type="entry name" value="EGF/Laminin"/>
    <property type="match status" value="1"/>
</dbReference>
<reference evidence="5 6" key="1">
    <citation type="journal article" date="2023" name="Mol. Biol. Evol.">
        <title>Genomics of Secondarily Temperate Adaptation in the Only Non-Antarctic Icefish.</title>
        <authorList>
            <person name="Rivera-Colon A.G."/>
            <person name="Rayamajhi N."/>
            <person name="Minhas B.F."/>
            <person name="Madrigal G."/>
            <person name="Bilyk K.T."/>
            <person name="Yoon V."/>
            <person name="Hune M."/>
            <person name="Gregory S."/>
            <person name="Cheng C.H.C."/>
            <person name="Catchen J.M."/>
        </authorList>
    </citation>
    <scope>NUCLEOTIDE SEQUENCE [LARGE SCALE GENOMIC DNA]</scope>
    <source>
        <strain evidence="5">JC2023a</strain>
    </source>
</reference>
<proteinExistence type="predicted"/>
<dbReference type="Gene3D" id="2.10.25.10">
    <property type="entry name" value="Laminin"/>
    <property type="match status" value="1"/>
</dbReference>
<feature type="region of interest" description="Disordered" evidence="2">
    <location>
        <begin position="141"/>
        <end position="162"/>
    </location>
</feature>
<feature type="domain" description="EGF-like" evidence="3">
    <location>
        <begin position="1"/>
        <end position="33"/>
    </location>
</feature>
<sequence length="175" mass="19504">MPNHCEHGGRCKQTWDSFSCTCDGTGYTGATCHTSIYEPSCEAYKHRGRSSDTYWIDPDGSGPLGPFKVNCNMTEDKVWTTVMNNLPPNTAVTGSSRERRTVLQVNYSASMDQVTSITTSAEYCEQLISYSCRMSRLLNTPGETHLHSPPTREHTAEGGRLFRSSQSQHVMCNSY</sequence>
<feature type="compositionally biased region" description="Basic and acidic residues" evidence="2">
    <location>
        <begin position="144"/>
        <end position="157"/>
    </location>
</feature>
<evidence type="ECO:0000256" key="1">
    <source>
        <dbReference type="PROSITE-ProRule" id="PRU00076"/>
    </source>
</evidence>
<dbReference type="EMBL" id="JAULUE010002066">
    <property type="protein sequence ID" value="KAK5877438.1"/>
    <property type="molecule type" value="Genomic_DNA"/>
</dbReference>
<accession>A0AAN8B2T3</accession>
<protein>
    <recommendedName>
        <fullName evidence="7">EGF-like domain-containing protein</fullName>
    </recommendedName>
</protein>
<gene>
    <name evidence="5" type="ORF">CesoFtcFv8_024941</name>
</gene>
<dbReference type="InterPro" id="IPR036056">
    <property type="entry name" value="Fibrinogen-like_C"/>
</dbReference>
<evidence type="ECO:0000313" key="5">
    <source>
        <dbReference type="EMBL" id="KAK5877438.1"/>
    </source>
</evidence>
<evidence type="ECO:0000313" key="6">
    <source>
        <dbReference type="Proteomes" id="UP001335648"/>
    </source>
</evidence>
<keyword evidence="1" id="KW-0245">EGF-like domain</keyword>
<dbReference type="NCBIfam" id="NF040941">
    <property type="entry name" value="GGGWT_bact"/>
    <property type="match status" value="1"/>
</dbReference>
<keyword evidence="6" id="KW-1185">Reference proteome</keyword>
<dbReference type="SUPFAM" id="SSF56496">
    <property type="entry name" value="Fibrinogen C-terminal domain-like"/>
    <property type="match status" value="1"/>
</dbReference>
<dbReference type="Proteomes" id="UP001335648">
    <property type="component" value="Unassembled WGS sequence"/>
</dbReference>
<evidence type="ECO:0000256" key="2">
    <source>
        <dbReference type="SAM" id="MobiDB-lite"/>
    </source>
</evidence>
<dbReference type="CDD" id="cd00054">
    <property type="entry name" value="EGF_CA"/>
    <property type="match status" value="1"/>
</dbReference>
<name>A0AAN8B2T3_9TELE</name>
<dbReference type="Gene3D" id="2.60.120.1000">
    <property type="match status" value="1"/>
</dbReference>
<dbReference type="InterPro" id="IPR002181">
    <property type="entry name" value="Fibrinogen_a/b/g_C_dom"/>
</dbReference>
<evidence type="ECO:0008006" key="7">
    <source>
        <dbReference type="Google" id="ProtNLM"/>
    </source>
</evidence>
<dbReference type="AlphaFoldDB" id="A0AAN8B2T3"/>
<dbReference type="Pfam" id="PF00008">
    <property type="entry name" value="EGF"/>
    <property type="match status" value="1"/>
</dbReference>